<dbReference type="AlphaFoldDB" id="A0A8H3Z0S7"/>
<feature type="compositionally biased region" description="Polar residues" evidence="1">
    <location>
        <begin position="243"/>
        <end position="266"/>
    </location>
</feature>
<feature type="region of interest" description="Disordered" evidence="1">
    <location>
        <begin position="409"/>
        <end position="428"/>
    </location>
</feature>
<evidence type="ECO:0000259" key="2">
    <source>
        <dbReference type="PROSITE" id="PS50030"/>
    </source>
</evidence>
<dbReference type="Gene3D" id="1.10.8.10">
    <property type="entry name" value="DNA helicase RuvA subunit, C-terminal domain"/>
    <property type="match status" value="1"/>
</dbReference>
<proteinExistence type="predicted"/>
<feature type="region of interest" description="Disordered" evidence="1">
    <location>
        <begin position="1"/>
        <end position="22"/>
    </location>
</feature>
<comment type="caution">
    <text evidence="3">The sequence shown here is derived from an EMBL/GenBank/DDBJ whole genome shotgun (WGS) entry which is preliminary data.</text>
</comment>
<dbReference type="PROSITE" id="PS50030">
    <property type="entry name" value="UBA"/>
    <property type="match status" value="1"/>
</dbReference>
<feature type="compositionally biased region" description="Polar residues" evidence="1">
    <location>
        <begin position="1023"/>
        <end position="1033"/>
    </location>
</feature>
<feature type="region of interest" description="Disordered" evidence="1">
    <location>
        <begin position="968"/>
        <end position="1072"/>
    </location>
</feature>
<feature type="region of interest" description="Disordered" evidence="1">
    <location>
        <begin position="170"/>
        <end position="207"/>
    </location>
</feature>
<feature type="region of interest" description="Disordered" evidence="1">
    <location>
        <begin position="299"/>
        <end position="393"/>
    </location>
</feature>
<sequence length="1138" mass="125778">MASDLTETGCSPTATHCLSGNSNRRSLSIFSRRGADTPTPATQALAVASMSMAFANPPTPGPNNKQKRWRLSKDMKMPEGTILRMVPKDAPVVEMTPLEREMATSPNDEILRSIGLTGPAVAPATPVPILAPTPLADTTITSPRRYYSTKRERKNSQSDVIGVWRNGKAQWESAGDSSQENDGRPKSLDSGSENTCEGPKTDKPKIQVVIPNNPSARRPFNFVPLFSRSVSQPVSKGMPMSHPVSQDISPPSVTSGQSMDSFQISAVSPPPIVHEPIPRRPHMPITASLNEVSVHNRNLYPEQPSHAPNRSLSDSSSSGSDHEENTSQTRSSRSSMTSIGEYPNEAASYARQGSDRSRRGSSSSVVSFKSGDDKDYSNMKAHGSPTAQPAASPIADDLHMADFIGMMRSTTVQRPKAKKRVSSSRGTLKLARIESKEELRTAELPSPTLSEAERSLEAQLTHCSQDWISTQQNSPVPEIFLSPADAPPPPPPPRKSSKRRTRKAPVPIVPELSSEAFPAAVEATKEARRCRQQKVAIDQKAAITNTKLIRSASVRSILSQVCEHEEIQPVDANAAETVVLHILNGVQSMQDLFNTAVITKGFYKVFKAHEMESIRQVLRTQNPAAWEYLEICQPLEKEDDNLYSAAPFEEYTPTTYIQKFKADHLVISSLKNIISRSCQSLLRRETMAESFTDSPFTCSSRMDQALWRIWSFCKIFGCGKGREDDLIAQMDWLRGGILAHQDSCSSTISTSDSLYISSVLLIAPDHFGKGNHGGLNAEELYDILEMLDCLNTLAGSPLGETELARRFGVFDNTNIEGGDIDGEEVMLEEWTHYILTLGLQPILELATQMKNEPVFAFSSAQANGWTKWTPPAIRGARKNFLHEAVSRLYEEKICEVFSPEQFRRAEMRSIRRSRVPSFRSEVHHHQPRKPSATFSFRTSASERSTTTSEWEGLNSYSPPVEMSAYDVQSSAPTTVVRRANTVVRKPVRTSPPPPARSAPTPPQPQSYYAPNPPSPPLYHSFLSPAQATQNFQFPSLAPQPDGSWLSTNSPTDNLHPPDNENLPTYPGRPTSWTQHPLQIQMQMSDEENRSLNTAERATFRIVEMGFTHEEAKGALKITDMGDGLRVDRAVELLLRRTM</sequence>
<evidence type="ECO:0000313" key="3">
    <source>
        <dbReference type="EMBL" id="KAE9979013.1"/>
    </source>
</evidence>
<feature type="region of interest" description="Disordered" evidence="1">
    <location>
        <begin position="915"/>
        <end position="955"/>
    </location>
</feature>
<dbReference type="OrthoDB" id="5376710at2759"/>
<feature type="domain" description="UBA" evidence="2">
    <location>
        <begin position="1092"/>
        <end position="1136"/>
    </location>
</feature>
<dbReference type="EMBL" id="WNWS01000125">
    <property type="protein sequence ID" value="KAE9979013.1"/>
    <property type="molecule type" value="Genomic_DNA"/>
</dbReference>
<name>A0A8H3Z0S7_VENIN</name>
<feature type="region of interest" description="Disordered" evidence="1">
    <location>
        <begin position="234"/>
        <end position="283"/>
    </location>
</feature>
<evidence type="ECO:0000256" key="1">
    <source>
        <dbReference type="SAM" id="MobiDB-lite"/>
    </source>
</evidence>
<reference evidence="3 4" key="1">
    <citation type="submission" date="2018-12" db="EMBL/GenBank/DDBJ databases">
        <title>Venturia inaequalis Genome Resource.</title>
        <authorList>
            <person name="Lichtner F.J."/>
        </authorList>
    </citation>
    <scope>NUCLEOTIDE SEQUENCE [LARGE SCALE GENOMIC DNA]</scope>
    <source>
        <strain evidence="3 4">120213</strain>
    </source>
</reference>
<dbReference type="CDD" id="cd14270">
    <property type="entry name" value="UBA"/>
    <property type="match status" value="1"/>
</dbReference>
<organism evidence="3 4">
    <name type="scientific">Venturia inaequalis</name>
    <name type="common">Apple scab fungus</name>
    <dbReference type="NCBI Taxonomy" id="5025"/>
    <lineage>
        <taxon>Eukaryota</taxon>
        <taxon>Fungi</taxon>
        <taxon>Dikarya</taxon>
        <taxon>Ascomycota</taxon>
        <taxon>Pezizomycotina</taxon>
        <taxon>Dothideomycetes</taxon>
        <taxon>Pleosporomycetidae</taxon>
        <taxon>Venturiales</taxon>
        <taxon>Venturiaceae</taxon>
        <taxon>Venturia</taxon>
    </lineage>
</organism>
<feature type="compositionally biased region" description="Low complexity" evidence="1">
    <location>
        <begin position="326"/>
        <end position="338"/>
    </location>
</feature>
<feature type="compositionally biased region" description="Pro residues" evidence="1">
    <location>
        <begin position="989"/>
        <end position="1016"/>
    </location>
</feature>
<accession>A0A8H3Z0S7</accession>
<gene>
    <name evidence="3" type="ORF">EG328_001142</name>
</gene>
<dbReference type="InterPro" id="IPR015940">
    <property type="entry name" value="UBA"/>
</dbReference>
<feature type="compositionally biased region" description="Pro residues" evidence="1">
    <location>
        <begin position="485"/>
        <end position="494"/>
    </location>
</feature>
<feature type="compositionally biased region" description="Low complexity" evidence="1">
    <location>
        <begin position="933"/>
        <end position="949"/>
    </location>
</feature>
<feature type="compositionally biased region" description="Low complexity" evidence="1">
    <location>
        <begin position="973"/>
        <end position="984"/>
    </location>
</feature>
<protein>
    <recommendedName>
        <fullName evidence="2">UBA domain-containing protein</fullName>
    </recommendedName>
</protein>
<feature type="region of interest" description="Disordered" evidence="1">
    <location>
        <begin position="477"/>
        <end position="505"/>
    </location>
</feature>
<evidence type="ECO:0000313" key="4">
    <source>
        <dbReference type="Proteomes" id="UP000447873"/>
    </source>
</evidence>
<feature type="compositionally biased region" description="Low complexity" evidence="1">
    <location>
        <begin position="360"/>
        <end position="369"/>
    </location>
</feature>
<dbReference type="Proteomes" id="UP000447873">
    <property type="component" value="Unassembled WGS sequence"/>
</dbReference>